<dbReference type="FunFam" id="1.10.238.230:FF:000002">
    <property type="entry name" value="Serine/threonine protein phosphatase 2A regulatory subunit B''alpha"/>
    <property type="match status" value="1"/>
</dbReference>
<organism evidence="5 6">
    <name type="scientific">Morella rubra</name>
    <name type="common">Chinese bayberry</name>
    <dbReference type="NCBI Taxonomy" id="262757"/>
    <lineage>
        <taxon>Eukaryota</taxon>
        <taxon>Viridiplantae</taxon>
        <taxon>Streptophyta</taxon>
        <taxon>Embryophyta</taxon>
        <taxon>Tracheophyta</taxon>
        <taxon>Spermatophyta</taxon>
        <taxon>Magnoliopsida</taxon>
        <taxon>eudicotyledons</taxon>
        <taxon>Gunneridae</taxon>
        <taxon>Pentapetalae</taxon>
        <taxon>rosids</taxon>
        <taxon>fabids</taxon>
        <taxon>Fagales</taxon>
        <taxon>Myricaceae</taxon>
        <taxon>Morella</taxon>
    </lineage>
</organism>
<reference evidence="5 6" key="1">
    <citation type="journal article" date="2019" name="Plant Biotechnol. J.">
        <title>The red bayberry genome and genetic basis of sex determination.</title>
        <authorList>
            <person name="Jia H.M."/>
            <person name="Jia H.J."/>
            <person name="Cai Q.L."/>
            <person name="Wang Y."/>
            <person name="Zhao H.B."/>
            <person name="Yang W.F."/>
            <person name="Wang G.Y."/>
            <person name="Li Y.H."/>
            <person name="Zhan D.L."/>
            <person name="Shen Y.T."/>
            <person name="Niu Q.F."/>
            <person name="Chang L."/>
            <person name="Qiu J."/>
            <person name="Zhao L."/>
            <person name="Xie H.B."/>
            <person name="Fu W.Y."/>
            <person name="Jin J."/>
            <person name="Li X.W."/>
            <person name="Jiao Y."/>
            <person name="Zhou C.C."/>
            <person name="Tu T."/>
            <person name="Chai C.Y."/>
            <person name="Gao J.L."/>
            <person name="Fan L.J."/>
            <person name="van de Weg E."/>
            <person name="Wang J.Y."/>
            <person name="Gao Z.S."/>
        </authorList>
    </citation>
    <scope>NUCLEOTIDE SEQUENCE [LARGE SCALE GENOMIC DNA]</scope>
    <source>
        <tissue evidence="5">Leaves</tissue>
    </source>
</reference>
<dbReference type="PROSITE" id="PS50222">
    <property type="entry name" value="EF_HAND_2"/>
    <property type="match status" value="1"/>
</dbReference>
<protein>
    <submittedName>
        <fullName evidence="5">Serine/threonine protein phosphatase 2A regulatory subunit B''beta</fullName>
    </submittedName>
</protein>
<dbReference type="SUPFAM" id="SSF47473">
    <property type="entry name" value="EF-hand"/>
    <property type="match status" value="1"/>
</dbReference>
<gene>
    <name evidence="5" type="ORF">CJ030_MR7G013022</name>
</gene>
<evidence type="ECO:0000259" key="4">
    <source>
        <dbReference type="PROSITE" id="PS50222"/>
    </source>
</evidence>
<sequence>MEIVTDAGSFDAELLQLPEVSPSAFKSNSAFVEKLFEQWLALPDSHRQVASLLNEAKAGGPLNVPGNSSSPLASTSHSLPSMFPAGSAPPLSPRSTSGSPRIMKQRAGPSILGSPLKVVSEPIKELIPQFYFQNGRPPPNELKQQCLIRINQFFYGHLDGLQMHEFKSIIKEVCRLPSFFATSLFRKIDIDGTGFVTRDAFVDYWVNGNMLTMDIATQIYTMLKQPDVKFLTQFWELDTDHDFLIDKENLIRYGNHALTYRIVDRIFSQVARKFTSKVEGKMGYEDFVYFILSEEDKPSEPSLEYWFKCIDLDGNGILTRNELQFFYEEQLHRMECMAQEPVLFEDILCQIIDMIGPEVHLFLFVALADPCHVCLMLE</sequence>
<dbReference type="Pfam" id="PF13499">
    <property type="entry name" value="EF-hand_7"/>
    <property type="match status" value="1"/>
</dbReference>
<dbReference type="InterPro" id="IPR018247">
    <property type="entry name" value="EF_Hand_1_Ca_BS"/>
</dbReference>
<dbReference type="PANTHER" id="PTHR14095">
    <property type="entry name" value="PHOSPHATASE 2A REGULATORY SUBUNIT-RELATED"/>
    <property type="match status" value="1"/>
</dbReference>
<dbReference type="AlphaFoldDB" id="A0A6A1V615"/>
<dbReference type="InterPro" id="IPR002048">
    <property type="entry name" value="EF_hand_dom"/>
</dbReference>
<evidence type="ECO:0000256" key="3">
    <source>
        <dbReference type="SAM" id="MobiDB-lite"/>
    </source>
</evidence>
<keyword evidence="6" id="KW-1185">Reference proteome</keyword>
<dbReference type="PANTHER" id="PTHR14095:SF0">
    <property type="entry name" value="MIP22305P"/>
    <property type="match status" value="1"/>
</dbReference>
<dbReference type="InterPro" id="IPR011992">
    <property type="entry name" value="EF-hand-dom_pair"/>
</dbReference>
<feature type="region of interest" description="Disordered" evidence="3">
    <location>
        <begin position="60"/>
        <end position="107"/>
    </location>
</feature>
<dbReference type="GO" id="GO:0005509">
    <property type="term" value="F:calcium ion binding"/>
    <property type="evidence" value="ECO:0007669"/>
    <property type="project" value="InterPro"/>
</dbReference>
<evidence type="ECO:0000256" key="2">
    <source>
        <dbReference type="ARBA" id="ARBA00022837"/>
    </source>
</evidence>
<dbReference type="EMBL" id="RXIC02000025">
    <property type="protein sequence ID" value="KAB1208121.1"/>
    <property type="molecule type" value="Genomic_DNA"/>
</dbReference>
<comment type="caution">
    <text evidence="5">The sequence shown here is derived from an EMBL/GenBank/DDBJ whole genome shotgun (WGS) entry which is preliminary data.</text>
</comment>
<keyword evidence="2" id="KW-0106">Calcium</keyword>
<dbReference type="Gene3D" id="1.10.238.230">
    <property type="match status" value="1"/>
</dbReference>
<dbReference type="GO" id="GO:0000159">
    <property type="term" value="C:protein phosphatase type 2A complex"/>
    <property type="evidence" value="ECO:0007669"/>
    <property type="project" value="TreeGrafter"/>
</dbReference>
<accession>A0A6A1V615</accession>
<keyword evidence="1" id="KW-0479">Metal-binding</keyword>
<feature type="compositionally biased region" description="Low complexity" evidence="3">
    <location>
        <begin position="68"/>
        <end position="81"/>
    </location>
</feature>
<dbReference type="Gene3D" id="1.10.238.10">
    <property type="entry name" value="EF-hand"/>
    <property type="match status" value="1"/>
</dbReference>
<evidence type="ECO:0000256" key="1">
    <source>
        <dbReference type="ARBA" id="ARBA00022723"/>
    </source>
</evidence>
<dbReference type="GO" id="GO:0019888">
    <property type="term" value="F:protein phosphatase regulator activity"/>
    <property type="evidence" value="ECO:0007669"/>
    <property type="project" value="TreeGrafter"/>
</dbReference>
<dbReference type="Proteomes" id="UP000516437">
    <property type="component" value="Chromosome 7"/>
</dbReference>
<feature type="domain" description="EF-hand" evidence="4">
    <location>
        <begin position="298"/>
        <end position="333"/>
    </location>
</feature>
<dbReference type="PROSITE" id="PS00018">
    <property type="entry name" value="EF_HAND_1"/>
    <property type="match status" value="1"/>
</dbReference>
<proteinExistence type="predicted"/>
<evidence type="ECO:0000313" key="6">
    <source>
        <dbReference type="Proteomes" id="UP000516437"/>
    </source>
</evidence>
<dbReference type="FunFam" id="1.10.238.10:FF:000025">
    <property type="entry name" value="serine/threonine-protein phosphatase 2A regulatory subunit B'' subunit alpha"/>
    <property type="match status" value="1"/>
</dbReference>
<dbReference type="OrthoDB" id="5586at2759"/>
<evidence type="ECO:0000313" key="5">
    <source>
        <dbReference type="EMBL" id="KAB1208121.1"/>
    </source>
</evidence>
<name>A0A6A1V615_9ROSI</name>